<dbReference type="OrthoDB" id="10261384at2759"/>
<dbReference type="Proteomes" id="UP000250043">
    <property type="component" value="Unassembled WGS sequence"/>
</dbReference>
<evidence type="ECO:0000313" key="2">
    <source>
        <dbReference type="EMBL" id="OCH90911.1"/>
    </source>
</evidence>
<protein>
    <recommendedName>
        <fullName evidence="4">Alpha/gamma-adaptin-binding protein p34</fullName>
    </recommendedName>
</protein>
<dbReference type="InterPro" id="IPR019341">
    <property type="entry name" value="Alpha/Gamma-adaptin-bd_p34"/>
</dbReference>
<evidence type="ECO:0000313" key="3">
    <source>
        <dbReference type="Proteomes" id="UP000250043"/>
    </source>
</evidence>
<organism evidence="2 3">
    <name type="scientific">Obba rivulosa</name>
    <dbReference type="NCBI Taxonomy" id="1052685"/>
    <lineage>
        <taxon>Eukaryota</taxon>
        <taxon>Fungi</taxon>
        <taxon>Dikarya</taxon>
        <taxon>Basidiomycota</taxon>
        <taxon>Agaricomycotina</taxon>
        <taxon>Agaricomycetes</taxon>
        <taxon>Polyporales</taxon>
        <taxon>Gelatoporiaceae</taxon>
        <taxon>Obba</taxon>
    </lineage>
</organism>
<name>A0A8E2DLC9_9APHY</name>
<feature type="compositionally biased region" description="Polar residues" evidence="1">
    <location>
        <begin position="378"/>
        <end position="389"/>
    </location>
</feature>
<reference evidence="2 3" key="1">
    <citation type="submission" date="2016-07" db="EMBL/GenBank/DDBJ databases">
        <title>Draft genome of the white-rot fungus Obba rivulosa 3A-2.</title>
        <authorList>
            <consortium name="DOE Joint Genome Institute"/>
            <person name="Miettinen O."/>
            <person name="Riley R."/>
            <person name="Acob R."/>
            <person name="Barry K."/>
            <person name="Cullen D."/>
            <person name="De Vries R."/>
            <person name="Hainaut M."/>
            <person name="Hatakka A."/>
            <person name="Henrissat B."/>
            <person name="Hilden K."/>
            <person name="Kuo R."/>
            <person name="Labutti K."/>
            <person name="Lipzen A."/>
            <person name="Makela M.R."/>
            <person name="Sandor L."/>
            <person name="Spatafora J.W."/>
            <person name="Grigoriev I.V."/>
            <person name="Hibbett D.S."/>
        </authorList>
    </citation>
    <scope>NUCLEOTIDE SEQUENCE [LARGE SCALE GENOMIC DNA]</scope>
    <source>
        <strain evidence="2 3">3A-2</strain>
    </source>
</reference>
<evidence type="ECO:0000256" key="1">
    <source>
        <dbReference type="SAM" id="MobiDB-lite"/>
    </source>
</evidence>
<dbReference type="AlphaFoldDB" id="A0A8E2DLC9"/>
<keyword evidence="3" id="KW-1185">Reference proteome</keyword>
<dbReference type="PANTHER" id="PTHR14659:SF1">
    <property type="entry name" value="ALPHA- AND GAMMA-ADAPTIN-BINDING PROTEIN P34"/>
    <property type="match status" value="1"/>
</dbReference>
<evidence type="ECO:0008006" key="4">
    <source>
        <dbReference type="Google" id="ProtNLM"/>
    </source>
</evidence>
<dbReference type="EMBL" id="KV722395">
    <property type="protein sequence ID" value="OCH90911.1"/>
    <property type="molecule type" value="Genomic_DNA"/>
</dbReference>
<proteinExistence type="predicted"/>
<feature type="compositionally biased region" description="Basic and acidic residues" evidence="1">
    <location>
        <begin position="352"/>
        <end position="363"/>
    </location>
</feature>
<feature type="region of interest" description="Disordered" evidence="1">
    <location>
        <begin position="322"/>
        <end position="393"/>
    </location>
</feature>
<gene>
    <name evidence="2" type="ORF">OBBRIDRAFT_887349</name>
</gene>
<dbReference type="Gene3D" id="3.40.50.11960">
    <property type="match status" value="1"/>
</dbReference>
<sequence length="463" mass="50968">MVDTAGCRILVVSSTTEQARQFVQRVKILSTPDLSELPPHDTEDSSNQIPWTIANKYYTAEVHFEYHAFKDFGARHAVGVPAVIYTWAAGEPCRDHIIDIAKSVEYYDPEVSLAVRFGSGSAEEDEGLDEFLSSHGFEFIDGNSQNQEDRDAFSSDESSVPGLPRVVDALSTIMWPSIVQSESTLRRKSRARELLDWAKQEEADDGLRALIASDSTAGVSNSDSLPAGDVKKSRMQREMEELEKWLEEEDTRRTSDDVRAWTGSEAQTSGFPTPTIRTPTGDIGFDDDFSDFVSAPVAHSSANLDASPQRLVPTHTGASYRSLASTSDVGSDAHIPSPRRKDGDHVEEDPDLPSRAEIAETSRKIFGPAGPIREWDSPRSTTGSFTQESATDDEFHGFQHLDDDDDYEMSAFDLSRVLTALQGMKEEIAGMEDDAERRKAAAKVALGLVYGLQAQGEEEDTMA</sequence>
<accession>A0A8E2DLC9</accession>
<dbReference type="PANTHER" id="PTHR14659">
    <property type="entry name" value="ALPHA- AND GAMMA-ADAPTIN-BINDING PROTEIN P34"/>
    <property type="match status" value="1"/>
</dbReference>